<evidence type="ECO:0000313" key="1">
    <source>
        <dbReference type="EMBL" id="QJE95228.1"/>
    </source>
</evidence>
<proteinExistence type="predicted"/>
<dbReference type="RefSeq" id="WP_169453455.1">
    <property type="nucleotide sequence ID" value="NZ_CP051774.1"/>
</dbReference>
<organism evidence="1 2">
    <name type="scientific">Luteolibacter luteus</name>
    <dbReference type="NCBI Taxonomy" id="2728835"/>
    <lineage>
        <taxon>Bacteria</taxon>
        <taxon>Pseudomonadati</taxon>
        <taxon>Verrucomicrobiota</taxon>
        <taxon>Verrucomicrobiia</taxon>
        <taxon>Verrucomicrobiales</taxon>
        <taxon>Verrucomicrobiaceae</taxon>
        <taxon>Luteolibacter</taxon>
    </lineage>
</organism>
<keyword evidence="2" id="KW-1185">Reference proteome</keyword>
<reference evidence="1 2" key="1">
    <citation type="submission" date="2020-04" db="EMBL/GenBank/DDBJ databases">
        <title>Luteolibacter sp. G-1-1-1 isolated from soil.</title>
        <authorList>
            <person name="Dahal R.H."/>
        </authorList>
    </citation>
    <scope>NUCLEOTIDE SEQUENCE [LARGE SCALE GENOMIC DNA]</scope>
    <source>
        <strain evidence="1 2">G-1-1-1</strain>
    </source>
</reference>
<protein>
    <recommendedName>
        <fullName evidence="3">WYL domain-containing protein</fullName>
    </recommendedName>
</protein>
<dbReference type="PROSITE" id="PS52050">
    <property type="entry name" value="WYL"/>
    <property type="match status" value="1"/>
</dbReference>
<sequence length="102" mass="12252">MRTKPSLREIREAITRRRVVTFEWRGLQVKAEPRVLGQGGRYRTYLLLAWQLEADEGWQLFRFSEIYEFRALPEPIRLDRPPCGRLKREIHELDTWGSPVQE</sequence>
<evidence type="ECO:0008006" key="3">
    <source>
        <dbReference type="Google" id="ProtNLM"/>
    </source>
</evidence>
<dbReference type="Proteomes" id="UP000501812">
    <property type="component" value="Chromosome"/>
</dbReference>
<name>A0A858RFA2_9BACT</name>
<gene>
    <name evidence="1" type="ORF">HHL09_05375</name>
</gene>
<evidence type="ECO:0000313" key="2">
    <source>
        <dbReference type="Proteomes" id="UP000501812"/>
    </source>
</evidence>
<dbReference type="AlphaFoldDB" id="A0A858RFA2"/>
<dbReference type="KEGG" id="luo:HHL09_05375"/>
<dbReference type="EMBL" id="CP051774">
    <property type="protein sequence ID" value="QJE95228.1"/>
    <property type="molecule type" value="Genomic_DNA"/>
</dbReference>
<accession>A0A858RFA2</accession>